<feature type="region of interest" description="Disordered" evidence="1">
    <location>
        <begin position="1"/>
        <end position="33"/>
    </location>
</feature>
<sequence>MTPQDPTSLDPQEHALAQRLSRVGPHGEPSPALDSRILATAHAAVTGHRDAGPRRSRRWPLGLGVAASLALALGLAWQLRPLPQVAPAYRSEADSALRNAPAAASPGGAATDAAPPPAAIASAERVQGETAAAALPPPASAGKPGTAAAKSARPPAPPPPPAPAPAAPPQEAPIVFDAPASMQARPAPEPANTAKAAATAQSRAADTSAASPSAAAPQAFGTARTAAEAQGSAADTVAMPTEPARQQQPAAAVVREDMPLEDVPPATVASPEVRDAWLARIRELVAGGKLEDARASLREFQHRYPDYPLPEDLRTLLP</sequence>
<feature type="compositionally biased region" description="Low complexity" evidence="1">
    <location>
        <begin position="242"/>
        <end position="252"/>
    </location>
</feature>
<gene>
    <name evidence="2" type="ORF">MQC88_00225</name>
</gene>
<evidence type="ECO:0000256" key="1">
    <source>
        <dbReference type="SAM" id="MobiDB-lite"/>
    </source>
</evidence>
<feature type="compositionally biased region" description="Pro residues" evidence="1">
    <location>
        <begin position="154"/>
        <end position="171"/>
    </location>
</feature>
<comment type="caution">
    <text evidence="2">The sequence shown here is derived from an EMBL/GenBank/DDBJ whole genome shotgun (WGS) entry which is preliminary data.</text>
</comment>
<reference evidence="2 3" key="1">
    <citation type="submission" date="2022-03" db="EMBL/GenBank/DDBJ databases">
        <title>Luteimonas soily sp. nov., a novel bacterium isolated from the soil.</title>
        <authorList>
            <person name="Zhang X."/>
        </authorList>
    </citation>
    <scope>NUCLEOTIDE SEQUENCE [LARGE SCALE GENOMIC DNA]</scope>
    <source>
        <strain evidence="2 3">50</strain>
    </source>
</reference>
<feature type="compositionally biased region" description="Low complexity" evidence="1">
    <location>
        <begin position="100"/>
        <end position="123"/>
    </location>
</feature>
<feature type="compositionally biased region" description="Polar residues" evidence="1">
    <location>
        <begin position="1"/>
        <end position="10"/>
    </location>
</feature>
<evidence type="ECO:0008006" key="4">
    <source>
        <dbReference type="Google" id="ProtNLM"/>
    </source>
</evidence>
<accession>A0ABT0A085</accession>
<keyword evidence="3" id="KW-1185">Reference proteome</keyword>
<evidence type="ECO:0000313" key="3">
    <source>
        <dbReference type="Proteomes" id="UP001165423"/>
    </source>
</evidence>
<proteinExistence type="predicted"/>
<dbReference type="RefSeq" id="WP_243318108.1">
    <property type="nucleotide sequence ID" value="NZ_JALGCL010000001.1"/>
</dbReference>
<feature type="region of interest" description="Disordered" evidence="1">
    <location>
        <begin position="90"/>
        <end position="252"/>
    </location>
</feature>
<dbReference type="EMBL" id="JALGCL010000001">
    <property type="protein sequence ID" value="MCJ0824399.1"/>
    <property type="molecule type" value="Genomic_DNA"/>
</dbReference>
<name>A0ABT0A085_9GAMM</name>
<feature type="compositionally biased region" description="Low complexity" evidence="1">
    <location>
        <begin position="190"/>
        <end position="219"/>
    </location>
</feature>
<dbReference type="Proteomes" id="UP001165423">
    <property type="component" value="Unassembled WGS sequence"/>
</dbReference>
<protein>
    <recommendedName>
        <fullName evidence="4">Meckel syndrome type 1 protein</fullName>
    </recommendedName>
</protein>
<organism evidence="2 3">
    <name type="scientific">Cognatiluteimonas sedimenti</name>
    <dbReference type="NCBI Taxonomy" id="2927791"/>
    <lineage>
        <taxon>Bacteria</taxon>
        <taxon>Pseudomonadati</taxon>
        <taxon>Pseudomonadota</taxon>
        <taxon>Gammaproteobacteria</taxon>
        <taxon>Lysobacterales</taxon>
        <taxon>Lysobacteraceae</taxon>
        <taxon>Cognatiluteimonas</taxon>
    </lineage>
</organism>
<evidence type="ECO:0000313" key="2">
    <source>
        <dbReference type="EMBL" id="MCJ0824399.1"/>
    </source>
</evidence>